<organism evidence="1 2">
    <name type="scientific">Smallanthus sonchifolius</name>
    <dbReference type="NCBI Taxonomy" id="185202"/>
    <lineage>
        <taxon>Eukaryota</taxon>
        <taxon>Viridiplantae</taxon>
        <taxon>Streptophyta</taxon>
        <taxon>Embryophyta</taxon>
        <taxon>Tracheophyta</taxon>
        <taxon>Spermatophyta</taxon>
        <taxon>Magnoliopsida</taxon>
        <taxon>eudicotyledons</taxon>
        <taxon>Gunneridae</taxon>
        <taxon>Pentapetalae</taxon>
        <taxon>asterids</taxon>
        <taxon>campanulids</taxon>
        <taxon>Asterales</taxon>
        <taxon>Asteraceae</taxon>
        <taxon>Asteroideae</taxon>
        <taxon>Heliantheae alliance</taxon>
        <taxon>Millerieae</taxon>
        <taxon>Smallanthus</taxon>
    </lineage>
</organism>
<dbReference type="EMBL" id="CM042043">
    <property type="protein sequence ID" value="KAI3695536.1"/>
    <property type="molecule type" value="Genomic_DNA"/>
</dbReference>
<dbReference type="Proteomes" id="UP001056120">
    <property type="component" value="Linkage Group LG26"/>
</dbReference>
<comment type="caution">
    <text evidence="1">The sequence shown here is derived from an EMBL/GenBank/DDBJ whole genome shotgun (WGS) entry which is preliminary data.</text>
</comment>
<protein>
    <submittedName>
        <fullName evidence="1">Uncharacterized protein</fullName>
    </submittedName>
</protein>
<gene>
    <name evidence="1" type="ORF">L1987_78533</name>
</gene>
<reference evidence="1 2" key="2">
    <citation type="journal article" date="2022" name="Mol. Ecol. Resour.">
        <title>The genomes of chicory, endive, great burdock and yacon provide insights into Asteraceae paleo-polyploidization history and plant inulin production.</title>
        <authorList>
            <person name="Fan W."/>
            <person name="Wang S."/>
            <person name="Wang H."/>
            <person name="Wang A."/>
            <person name="Jiang F."/>
            <person name="Liu H."/>
            <person name="Zhao H."/>
            <person name="Xu D."/>
            <person name="Zhang Y."/>
        </authorList>
    </citation>
    <scope>NUCLEOTIDE SEQUENCE [LARGE SCALE GENOMIC DNA]</scope>
    <source>
        <strain evidence="2">cv. Yunnan</strain>
        <tissue evidence="1">Leaves</tissue>
    </source>
</reference>
<evidence type="ECO:0000313" key="1">
    <source>
        <dbReference type="EMBL" id="KAI3695536.1"/>
    </source>
</evidence>
<accession>A0ACB8ZDH6</accession>
<reference evidence="2" key="1">
    <citation type="journal article" date="2022" name="Mol. Ecol. Resour.">
        <title>The genomes of chicory, endive, great burdock and yacon provide insights into Asteraceae palaeo-polyploidization history and plant inulin production.</title>
        <authorList>
            <person name="Fan W."/>
            <person name="Wang S."/>
            <person name="Wang H."/>
            <person name="Wang A."/>
            <person name="Jiang F."/>
            <person name="Liu H."/>
            <person name="Zhao H."/>
            <person name="Xu D."/>
            <person name="Zhang Y."/>
        </authorList>
    </citation>
    <scope>NUCLEOTIDE SEQUENCE [LARGE SCALE GENOMIC DNA]</scope>
    <source>
        <strain evidence="2">cv. Yunnan</strain>
    </source>
</reference>
<evidence type="ECO:0000313" key="2">
    <source>
        <dbReference type="Proteomes" id="UP001056120"/>
    </source>
</evidence>
<sequence>MKSCRLNLKDRCKKPTQVHALTINSILPSSSNSDESISLQLVNAKSHLGLPDLYFIEPPIDPRLNHVDFVDSISDMFQRIMHSGSESEARCLYLEPYALLCALGDLKLLRRSLQLARAHAVDVHSKVVRSAWLGTNGEMPSLLVFPPWIVLKLSTQMV</sequence>
<proteinExistence type="predicted"/>
<keyword evidence="2" id="KW-1185">Reference proteome</keyword>
<name>A0ACB8ZDH6_9ASTR</name>